<dbReference type="AlphaFoldDB" id="A0A8J7GEC5"/>
<feature type="region of interest" description="Disordered" evidence="1">
    <location>
        <begin position="15"/>
        <end position="36"/>
    </location>
</feature>
<gene>
    <name evidence="2" type="ORF">IW245_002345</name>
</gene>
<comment type="caution">
    <text evidence="2">The sequence shown here is derived from an EMBL/GenBank/DDBJ whole genome shotgun (WGS) entry which is preliminary data.</text>
</comment>
<evidence type="ECO:0000313" key="2">
    <source>
        <dbReference type="EMBL" id="MBG6136151.1"/>
    </source>
</evidence>
<organism evidence="2 3">
    <name type="scientific">Longispora fulva</name>
    <dbReference type="NCBI Taxonomy" id="619741"/>
    <lineage>
        <taxon>Bacteria</taxon>
        <taxon>Bacillati</taxon>
        <taxon>Actinomycetota</taxon>
        <taxon>Actinomycetes</taxon>
        <taxon>Micromonosporales</taxon>
        <taxon>Micromonosporaceae</taxon>
        <taxon>Longispora</taxon>
    </lineage>
</organism>
<dbReference type="EMBL" id="JADOUF010000001">
    <property type="protein sequence ID" value="MBG6136151.1"/>
    <property type="molecule type" value="Genomic_DNA"/>
</dbReference>
<sequence>MLELLLNFLVGLFTSDQGAGGSGGALEAEDYERLTR</sequence>
<dbReference type="Proteomes" id="UP000622552">
    <property type="component" value="Unassembled WGS sequence"/>
</dbReference>
<protein>
    <submittedName>
        <fullName evidence="2">Uncharacterized protein</fullName>
    </submittedName>
</protein>
<name>A0A8J7GEC5_9ACTN</name>
<proteinExistence type="predicted"/>
<evidence type="ECO:0000256" key="1">
    <source>
        <dbReference type="SAM" id="MobiDB-lite"/>
    </source>
</evidence>
<accession>A0A8J7GEC5</accession>
<reference evidence="2" key="1">
    <citation type="submission" date="2020-11" db="EMBL/GenBank/DDBJ databases">
        <title>Sequencing the genomes of 1000 actinobacteria strains.</title>
        <authorList>
            <person name="Klenk H.-P."/>
        </authorList>
    </citation>
    <scope>NUCLEOTIDE SEQUENCE</scope>
    <source>
        <strain evidence="2">DSM 45356</strain>
    </source>
</reference>
<keyword evidence="3" id="KW-1185">Reference proteome</keyword>
<evidence type="ECO:0000313" key="3">
    <source>
        <dbReference type="Proteomes" id="UP000622552"/>
    </source>
</evidence>